<organism evidence="4 5">
    <name type="scientific">Cupriavidus metallidurans (strain ATCC 43123 / DSM 2839 / NBRC 102507 / CH34)</name>
    <name type="common">Ralstonia metallidurans</name>
    <dbReference type="NCBI Taxonomy" id="266264"/>
    <lineage>
        <taxon>Bacteria</taxon>
        <taxon>Pseudomonadati</taxon>
        <taxon>Pseudomonadota</taxon>
        <taxon>Betaproteobacteria</taxon>
        <taxon>Burkholderiales</taxon>
        <taxon>Burkholderiaceae</taxon>
        <taxon>Cupriavidus</taxon>
    </lineage>
</organism>
<evidence type="ECO:0000313" key="5">
    <source>
        <dbReference type="Proteomes" id="UP000002429"/>
    </source>
</evidence>
<protein>
    <submittedName>
        <fullName evidence="4">Alcohol dehydrogenase, zinc-binding</fullName>
    </submittedName>
</protein>
<dbReference type="InterPro" id="IPR036291">
    <property type="entry name" value="NAD(P)-bd_dom_sf"/>
</dbReference>
<sequence>MTHATHTIPAAMVAIEITQPGGPDVLAPVQRPVPVPAADEVLIRIHAAGVNGPDVMQRRGLYDPPPGASDIPGLEVAGEIVSVGRDVIRFAVGDLVCALVPGGGYAEYAVAHESNTLTIPEGLSMVEAAALPETFLTVWLNLFQRGKFSAGESVLIHGGASGIGTTATMLAKAFGASKIITTVGSDTQRDASIALGADVAVDYRNEDFVEAVARATDGRGVDVVVDIIAGDYVARNYAAAAMDGRIVQIGVIKGPAQSLDLFPMLAKRLTHIGSTLRSRTHEEKAVLIEDLEQSVFPHIRRGAVKPVMYKTFDLGDARRAHELMDSGTHIGKIVLTTQAAHSAP</sequence>
<gene>
    <name evidence="4" type="ordered locus">Rmet_4281</name>
</gene>
<dbReference type="NCBIfam" id="TIGR02824">
    <property type="entry name" value="quinone_pig3"/>
    <property type="match status" value="1"/>
</dbReference>
<dbReference type="GO" id="GO:0070402">
    <property type="term" value="F:NADPH binding"/>
    <property type="evidence" value="ECO:0007669"/>
    <property type="project" value="TreeGrafter"/>
</dbReference>
<dbReference type="HOGENOM" id="CLU_026673_3_4_4"/>
<evidence type="ECO:0000259" key="3">
    <source>
        <dbReference type="SMART" id="SM00829"/>
    </source>
</evidence>
<evidence type="ECO:0000256" key="1">
    <source>
        <dbReference type="ARBA" id="ARBA00022857"/>
    </source>
</evidence>
<dbReference type="EMBL" id="CP000353">
    <property type="protein sequence ID" value="ABF11147.1"/>
    <property type="molecule type" value="Genomic_DNA"/>
</dbReference>
<dbReference type="PANTHER" id="PTHR48106">
    <property type="entry name" value="QUINONE OXIDOREDUCTASE PIG3-RELATED"/>
    <property type="match status" value="1"/>
</dbReference>
<keyword evidence="5" id="KW-1185">Reference proteome</keyword>
<dbReference type="SUPFAM" id="SSF50129">
    <property type="entry name" value="GroES-like"/>
    <property type="match status" value="1"/>
</dbReference>
<dbReference type="InterPro" id="IPR011032">
    <property type="entry name" value="GroES-like_sf"/>
</dbReference>
<dbReference type="SUPFAM" id="SSF51735">
    <property type="entry name" value="NAD(P)-binding Rossmann-fold domains"/>
    <property type="match status" value="1"/>
</dbReference>
<dbReference type="Pfam" id="PF08240">
    <property type="entry name" value="ADH_N"/>
    <property type="match status" value="1"/>
</dbReference>
<keyword evidence="4" id="KW-0614">Plasmid</keyword>
<dbReference type="Proteomes" id="UP000002429">
    <property type="component" value="Plasmid megaplasmid"/>
</dbReference>
<keyword evidence="2" id="KW-0560">Oxidoreductase</keyword>
<keyword evidence="1" id="KW-0521">NADP</keyword>
<dbReference type="eggNOG" id="COG0604">
    <property type="taxonomic scope" value="Bacteria"/>
</dbReference>
<dbReference type="PANTHER" id="PTHR48106:SF8">
    <property type="entry name" value="OS02G0805600 PROTEIN"/>
    <property type="match status" value="1"/>
</dbReference>
<dbReference type="CDD" id="cd05276">
    <property type="entry name" value="p53_inducible_oxidoreductase"/>
    <property type="match status" value="1"/>
</dbReference>
<dbReference type="RefSeq" id="WP_011518773.1">
    <property type="nucleotide sequence ID" value="NC_007974.2"/>
</dbReference>
<evidence type="ECO:0000256" key="2">
    <source>
        <dbReference type="ARBA" id="ARBA00023002"/>
    </source>
</evidence>
<name>Q1LFC9_CUPMC</name>
<reference evidence="5" key="1">
    <citation type="journal article" date="2010" name="PLoS ONE">
        <title>The complete genome sequence of Cupriavidus metallidurans strain CH34, a master survivalist in harsh and anthropogenic environments.</title>
        <authorList>
            <person name="Janssen P.J."/>
            <person name="Van Houdt R."/>
            <person name="Moors H."/>
            <person name="Monsieurs P."/>
            <person name="Morin N."/>
            <person name="Michaux A."/>
            <person name="Benotmane M.A."/>
            <person name="Leys N."/>
            <person name="Vallaeys T."/>
            <person name="Lapidus A."/>
            <person name="Monchy S."/>
            <person name="Medigue C."/>
            <person name="Taghavi S."/>
            <person name="McCorkle S."/>
            <person name="Dunn J."/>
            <person name="van der Lelie D."/>
            <person name="Mergeay M."/>
        </authorList>
    </citation>
    <scope>NUCLEOTIDE SEQUENCE [LARGE SCALE GENOMIC DNA]</scope>
    <source>
        <strain evidence="5">ATCC 43123 / DSM 2839 / NBRC 102507 / CH34</strain>
    </source>
</reference>
<dbReference type="InterPro" id="IPR014189">
    <property type="entry name" value="Quinone_OxRdtase_PIG3"/>
</dbReference>
<dbReference type="Gene3D" id="3.40.50.720">
    <property type="entry name" value="NAD(P)-binding Rossmann-like Domain"/>
    <property type="match status" value="1"/>
</dbReference>
<dbReference type="Pfam" id="PF00107">
    <property type="entry name" value="ADH_zinc_N"/>
    <property type="match status" value="1"/>
</dbReference>
<dbReference type="SMART" id="SM00829">
    <property type="entry name" value="PKS_ER"/>
    <property type="match status" value="1"/>
</dbReference>
<accession>Q1LFC9</accession>
<proteinExistence type="predicted"/>
<geneLocation type="plasmid" evidence="4 5">
    <name>megaplasmid</name>
</geneLocation>
<dbReference type="InterPro" id="IPR020843">
    <property type="entry name" value="ER"/>
</dbReference>
<dbReference type="InterPro" id="IPR013154">
    <property type="entry name" value="ADH-like_N"/>
</dbReference>
<evidence type="ECO:0000313" key="4">
    <source>
        <dbReference type="EMBL" id="ABF11147.1"/>
    </source>
</evidence>
<dbReference type="KEGG" id="rme:Rmet_4281"/>
<dbReference type="AlphaFoldDB" id="Q1LFC9"/>
<dbReference type="Gene3D" id="3.90.180.10">
    <property type="entry name" value="Medium-chain alcohol dehydrogenases, catalytic domain"/>
    <property type="match status" value="1"/>
</dbReference>
<dbReference type="GO" id="GO:0016651">
    <property type="term" value="F:oxidoreductase activity, acting on NAD(P)H"/>
    <property type="evidence" value="ECO:0007669"/>
    <property type="project" value="TreeGrafter"/>
</dbReference>
<feature type="domain" description="Enoyl reductase (ER)" evidence="3">
    <location>
        <begin position="21"/>
        <end position="335"/>
    </location>
</feature>
<dbReference type="InterPro" id="IPR013149">
    <property type="entry name" value="ADH-like_C"/>
</dbReference>